<dbReference type="InterPro" id="IPR026913">
    <property type="entry name" value="METTL24"/>
</dbReference>
<evidence type="ECO:0000259" key="1">
    <source>
        <dbReference type="Pfam" id="PF13383"/>
    </source>
</evidence>
<sequence length="280" mass="32188">MVELALDKSEPCDDKSCVFSQIKPQIKEKEHSGDKCILVGDGQDNKATLNMTLLYDRDECVVFAAGISYYYTLDTYFEKEMAKQCRVFAFDCTVRDKDRKMEADNVNFSPICIGDPTSNAGNIGQLYMNQAKDEFGFDGNSNEPVFQFKSLLQLSSERHLDRIDLLKFDIEGHEWDFFSSVLPELWKFNEDLLPGQISFELHTKWADPYFVPQDLVKDKGRDEVNELFSQLKNMGYYVISKDINHGDAACCEFVIARLNIKATSTLRQRLFHHGCEFVNN</sequence>
<organism evidence="2 3">
    <name type="scientific">Discostella pseudostelligera</name>
    <dbReference type="NCBI Taxonomy" id="259834"/>
    <lineage>
        <taxon>Eukaryota</taxon>
        <taxon>Sar</taxon>
        <taxon>Stramenopiles</taxon>
        <taxon>Ochrophyta</taxon>
        <taxon>Bacillariophyta</taxon>
        <taxon>Coscinodiscophyceae</taxon>
        <taxon>Thalassiosirophycidae</taxon>
        <taxon>Stephanodiscales</taxon>
        <taxon>Stephanodiscaceae</taxon>
        <taxon>Discostella</taxon>
    </lineage>
</organism>
<accession>A0ABD3MA26</accession>
<dbReference type="PANTHER" id="PTHR32026:SF10">
    <property type="entry name" value="METHYLTRANSFERASE-LIKE PROTEIN 24-RELATED"/>
    <property type="match status" value="1"/>
</dbReference>
<dbReference type="Pfam" id="PF13383">
    <property type="entry name" value="Methyltransf_22"/>
    <property type="match status" value="1"/>
</dbReference>
<proteinExistence type="predicted"/>
<dbReference type="InterPro" id="IPR025714">
    <property type="entry name" value="Methyltranfer_dom"/>
</dbReference>
<evidence type="ECO:0000313" key="2">
    <source>
        <dbReference type="EMBL" id="KAL3759067.1"/>
    </source>
</evidence>
<dbReference type="PANTHER" id="PTHR32026">
    <property type="entry name" value="METHYLTRANSFERASE-LIKE PROTEIN 24"/>
    <property type="match status" value="1"/>
</dbReference>
<comment type="caution">
    <text evidence="2">The sequence shown here is derived from an EMBL/GenBank/DDBJ whole genome shotgun (WGS) entry which is preliminary data.</text>
</comment>
<gene>
    <name evidence="2" type="ORF">ACHAWU_008676</name>
</gene>
<dbReference type="AlphaFoldDB" id="A0ABD3MA26"/>
<name>A0ABD3MA26_9STRA</name>
<reference evidence="2 3" key="1">
    <citation type="submission" date="2024-10" db="EMBL/GenBank/DDBJ databases">
        <title>Updated reference genomes for cyclostephanoid diatoms.</title>
        <authorList>
            <person name="Roberts W.R."/>
            <person name="Alverson A.J."/>
        </authorList>
    </citation>
    <scope>NUCLEOTIDE SEQUENCE [LARGE SCALE GENOMIC DNA]</scope>
    <source>
        <strain evidence="2 3">AJA232-27</strain>
    </source>
</reference>
<feature type="domain" description="Methyltransferase" evidence="1">
    <location>
        <begin position="54"/>
        <end position="253"/>
    </location>
</feature>
<dbReference type="EMBL" id="JALLBG020000214">
    <property type="protein sequence ID" value="KAL3759067.1"/>
    <property type="molecule type" value="Genomic_DNA"/>
</dbReference>
<protein>
    <recommendedName>
        <fullName evidence="1">Methyltransferase domain-containing protein</fullName>
    </recommendedName>
</protein>
<evidence type="ECO:0000313" key="3">
    <source>
        <dbReference type="Proteomes" id="UP001530293"/>
    </source>
</evidence>
<keyword evidence="3" id="KW-1185">Reference proteome</keyword>
<dbReference type="Proteomes" id="UP001530293">
    <property type="component" value="Unassembled WGS sequence"/>
</dbReference>